<proteinExistence type="inferred from homology"/>
<evidence type="ECO:0000313" key="3">
    <source>
        <dbReference type="Proteomes" id="UP000636505"/>
    </source>
</evidence>
<dbReference type="PANTHER" id="PTHR18964">
    <property type="entry name" value="ROK (REPRESSOR, ORF, KINASE) FAMILY"/>
    <property type="match status" value="1"/>
</dbReference>
<comment type="similarity">
    <text evidence="1">Belongs to the ROK (NagC/XylR) family.</text>
</comment>
<dbReference type="RefSeq" id="WP_193909599.1">
    <property type="nucleotide sequence ID" value="NZ_JADEXG010000046.1"/>
</dbReference>
<keyword evidence="3" id="KW-1185">Reference proteome</keyword>
<sequence length="252" mass="26475">MSSGEENRSSIPSAAPESASKTAILKTLAIDIGGSGVKAIVLDPAGQPLTERGRAKTPSPATPKAMLAAIAGLTSQQGSFDRVSVGFPGVVRRGVIFTAVNLDSSWVEFDLGAALARQLGCPVRVANDADMQGMGAVTGQGVELVVTLGTGFGSALFTEGRLVPNLEMAHHRFRKGETYEAQLGRAALEKIGAKRWSQRLLKAIAALEKLFNYDHLYIGGGEASKIQVDLPEQVTVVPNILGLLGGIALWRD</sequence>
<evidence type="ECO:0000256" key="1">
    <source>
        <dbReference type="ARBA" id="ARBA00006479"/>
    </source>
</evidence>
<dbReference type="InterPro" id="IPR000600">
    <property type="entry name" value="ROK"/>
</dbReference>
<dbReference type="SUPFAM" id="SSF53067">
    <property type="entry name" value="Actin-like ATPase domain"/>
    <property type="match status" value="1"/>
</dbReference>
<evidence type="ECO:0000313" key="2">
    <source>
        <dbReference type="EMBL" id="MBE9079054.1"/>
    </source>
</evidence>
<dbReference type="Gene3D" id="3.30.420.40">
    <property type="match status" value="2"/>
</dbReference>
<dbReference type="EMBL" id="JADEXG010000046">
    <property type="protein sequence ID" value="MBE9079054.1"/>
    <property type="molecule type" value="Genomic_DNA"/>
</dbReference>
<protein>
    <submittedName>
        <fullName evidence="2">ROK family protein</fullName>
    </submittedName>
</protein>
<dbReference type="CDD" id="cd24058">
    <property type="entry name" value="ASKHA_NBD_ROK_PPGK"/>
    <property type="match status" value="1"/>
</dbReference>
<reference evidence="2" key="1">
    <citation type="submission" date="2020-10" db="EMBL/GenBank/DDBJ databases">
        <authorList>
            <person name="Castelo-Branco R."/>
            <person name="Eusebio N."/>
            <person name="Adriana R."/>
            <person name="Vieira A."/>
            <person name="Brugerolle De Fraissinette N."/>
            <person name="Rezende De Castro R."/>
            <person name="Schneider M.P."/>
            <person name="Vasconcelos V."/>
            <person name="Leao P.N."/>
        </authorList>
    </citation>
    <scope>NUCLEOTIDE SEQUENCE</scope>
    <source>
        <strain evidence="2">LEGE 07310</strain>
    </source>
</reference>
<comment type="caution">
    <text evidence="2">The sequence shown here is derived from an EMBL/GenBank/DDBJ whole genome shotgun (WGS) entry which is preliminary data.</text>
</comment>
<dbReference type="AlphaFoldDB" id="A0A8J7DRQ2"/>
<dbReference type="Proteomes" id="UP000636505">
    <property type="component" value="Unassembled WGS sequence"/>
</dbReference>
<accession>A0A8J7DRQ2</accession>
<name>A0A8J7DRQ2_9CYAN</name>
<organism evidence="2 3">
    <name type="scientific">Vasconcelosia minhoensis LEGE 07310</name>
    <dbReference type="NCBI Taxonomy" id="915328"/>
    <lineage>
        <taxon>Bacteria</taxon>
        <taxon>Bacillati</taxon>
        <taxon>Cyanobacteriota</taxon>
        <taxon>Cyanophyceae</taxon>
        <taxon>Nodosilineales</taxon>
        <taxon>Cymatolegaceae</taxon>
        <taxon>Vasconcelosia</taxon>
        <taxon>Vasconcelosia minhoensis</taxon>
    </lineage>
</organism>
<gene>
    <name evidence="2" type="ORF">IQ241_17415</name>
</gene>
<dbReference type="InterPro" id="IPR043129">
    <property type="entry name" value="ATPase_NBD"/>
</dbReference>
<dbReference type="Pfam" id="PF00480">
    <property type="entry name" value="ROK"/>
    <property type="match status" value="1"/>
</dbReference>